<evidence type="ECO:0000313" key="10">
    <source>
        <dbReference type="EMBL" id="SFF40168.1"/>
    </source>
</evidence>
<feature type="site" description="Important for substrate specificity" evidence="9">
    <location>
        <position position="164"/>
    </location>
</feature>
<feature type="active site" description="Proton acceptor" evidence="9">
    <location>
        <position position="81"/>
    </location>
</feature>
<evidence type="ECO:0000256" key="5">
    <source>
        <dbReference type="ARBA" id="ARBA00050213"/>
    </source>
</evidence>
<dbReference type="GO" id="GO:0047429">
    <property type="term" value="F:nucleoside triphosphate diphosphatase activity"/>
    <property type="evidence" value="ECO:0007669"/>
    <property type="project" value="InterPro"/>
</dbReference>
<protein>
    <recommendedName>
        <fullName evidence="8 9">7-methyl-GTP pyrophosphatase</fullName>
        <shortName evidence="9">m(7)GTP pyrophosphatase</shortName>
        <ecNumber evidence="9">3.6.1.-</ecNumber>
    </recommendedName>
</protein>
<evidence type="ECO:0000313" key="11">
    <source>
        <dbReference type="Proteomes" id="UP000199771"/>
    </source>
</evidence>
<comment type="function">
    <text evidence="6 9">Nucleoside triphosphate pyrophosphatase that hydrolyzes 7-methyl-GTP (m(7)GTP). May have a dual role in cell division arrest and in preventing the incorporation of modified nucleotides into cellular nucleic acids.</text>
</comment>
<comment type="similarity">
    <text evidence="7 9">Belongs to the Maf family. YceF subfamily.</text>
</comment>
<dbReference type="GO" id="GO:0009117">
    <property type="term" value="P:nucleotide metabolic process"/>
    <property type="evidence" value="ECO:0007669"/>
    <property type="project" value="UniProtKB-KW"/>
</dbReference>
<evidence type="ECO:0000256" key="6">
    <source>
        <dbReference type="ARBA" id="ARBA00053369"/>
    </source>
</evidence>
<evidence type="ECO:0000256" key="9">
    <source>
        <dbReference type="HAMAP-Rule" id="MF_00528"/>
    </source>
</evidence>
<keyword evidence="2 9" id="KW-0963">Cytoplasm</keyword>
<reference evidence="10 11" key="1">
    <citation type="submission" date="2016-10" db="EMBL/GenBank/DDBJ databases">
        <authorList>
            <person name="de Groot N.N."/>
        </authorList>
    </citation>
    <scope>NUCLEOTIDE SEQUENCE [LARGE SCALE GENOMIC DNA]</scope>
    <source>
        <strain evidence="10 11">DSM 23609</strain>
    </source>
</reference>
<dbReference type="Pfam" id="PF02545">
    <property type="entry name" value="Maf"/>
    <property type="match status" value="1"/>
</dbReference>
<dbReference type="EMBL" id="FOOC01000003">
    <property type="protein sequence ID" value="SFF40168.1"/>
    <property type="molecule type" value="Genomic_DNA"/>
</dbReference>
<dbReference type="EC" id="3.6.1.-" evidence="9"/>
<comment type="cofactor">
    <cofactor evidence="9">
        <name>a divalent metal cation</name>
        <dbReference type="ChEBI" id="CHEBI:60240"/>
    </cofactor>
</comment>
<dbReference type="AlphaFoldDB" id="A0A1I2IEU5"/>
<keyword evidence="3 9" id="KW-0378">Hydrolase</keyword>
<dbReference type="STRING" id="1076937.SAMN04488120_103235"/>
<evidence type="ECO:0000256" key="7">
    <source>
        <dbReference type="ARBA" id="ARBA00060749"/>
    </source>
</evidence>
<feature type="site" description="Important for substrate specificity" evidence="9">
    <location>
        <position position="24"/>
    </location>
</feature>
<dbReference type="GO" id="GO:0005737">
    <property type="term" value="C:cytoplasm"/>
    <property type="evidence" value="ECO:0007669"/>
    <property type="project" value="UniProtKB-SubCell"/>
</dbReference>
<dbReference type="PANTHER" id="PTHR43213">
    <property type="entry name" value="BIFUNCTIONAL DTTP/UTP PYROPHOSPHATASE/METHYLTRANSFERASE PROTEIN-RELATED"/>
    <property type="match status" value="1"/>
</dbReference>
<dbReference type="PANTHER" id="PTHR43213:SF10">
    <property type="entry name" value="7-METHYL-GTP PYROPHOSPHATASE"/>
    <property type="match status" value="1"/>
</dbReference>
<dbReference type="PIRSF" id="PIRSF006305">
    <property type="entry name" value="Maf"/>
    <property type="match status" value="1"/>
</dbReference>
<dbReference type="Gene3D" id="3.90.950.10">
    <property type="match status" value="1"/>
</dbReference>
<dbReference type="Proteomes" id="UP000199771">
    <property type="component" value="Unassembled WGS sequence"/>
</dbReference>
<dbReference type="NCBIfam" id="TIGR00172">
    <property type="entry name" value="maf"/>
    <property type="match status" value="1"/>
</dbReference>
<dbReference type="HAMAP" id="MF_00528">
    <property type="entry name" value="Maf"/>
    <property type="match status" value="1"/>
</dbReference>
<evidence type="ECO:0000256" key="4">
    <source>
        <dbReference type="ARBA" id="ARBA00023080"/>
    </source>
</evidence>
<proteinExistence type="inferred from homology"/>
<comment type="catalytic activity">
    <reaction evidence="5 9">
        <text>N(7)-methyl-GTP + H2O = N(7)-methyl-GMP + diphosphate + H(+)</text>
        <dbReference type="Rhea" id="RHEA:58744"/>
        <dbReference type="ChEBI" id="CHEBI:15377"/>
        <dbReference type="ChEBI" id="CHEBI:15378"/>
        <dbReference type="ChEBI" id="CHEBI:33019"/>
        <dbReference type="ChEBI" id="CHEBI:58285"/>
        <dbReference type="ChEBI" id="CHEBI:87133"/>
    </reaction>
</comment>
<comment type="subcellular location">
    <subcellularLocation>
        <location evidence="1 9">Cytoplasm</location>
    </subcellularLocation>
</comment>
<evidence type="ECO:0000256" key="1">
    <source>
        <dbReference type="ARBA" id="ARBA00004496"/>
    </source>
</evidence>
<dbReference type="OrthoDB" id="9813694at2"/>
<gene>
    <name evidence="10" type="ORF">SAMN04488120_103235</name>
</gene>
<evidence type="ECO:0000256" key="3">
    <source>
        <dbReference type="ARBA" id="ARBA00022801"/>
    </source>
</evidence>
<keyword evidence="4 9" id="KW-0546">Nucleotide metabolism</keyword>
<keyword evidence="11" id="KW-1185">Reference proteome</keyword>
<dbReference type="FunFam" id="3.90.950.10:FF:000005">
    <property type="entry name" value="7-methyl-GTP pyrophosphatase"/>
    <property type="match status" value="1"/>
</dbReference>
<dbReference type="SUPFAM" id="SSF52972">
    <property type="entry name" value="ITPase-like"/>
    <property type="match status" value="1"/>
</dbReference>
<evidence type="ECO:0000256" key="2">
    <source>
        <dbReference type="ARBA" id="ARBA00022490"/>
    </source>
</evidence>
<name>A0A1I2IEU5_9GAMM</name>
<dbReference type="InterPro" id="IPR029001">
    <property type="entry name" value="ITPase-like_fam"/>
</dbReference>
<dbReference type="RefSeq" id="WP_091532342.1">
    <property type="nucleotide sequence ID" value="NZ_FOOC01000003.1"/>
</dbReference>
<comment type="caution">
    <text evidence="9">Lacks conserved residue(s) required for the propagation of feature annotation.</text>
</comment>
<sequence>MSNPPATAPATRPPELILASGSRYRAALLARLRLPFRIQAAQADETPQPGETAPALALRLSAAKAGALRAQYPNAWILGSDQVAVVDGIFLGKPGSRERALAQLRQCSGRTVEFMTGVVLLTPQGAHQGLDITTVRFRTLTEPEIVRYVDTEPALDCAGSFKCEGYGITLFESIDSRDPTGLIGLPLITVCRLLREAGYSLP</sequence>
<feature type="site" description="Important for substrate specificity" evidence="9">
    <location>
        <position position="82"/>
    </location>
</feature>
<accession>A0A1I2IEU5</accession>
<dbReference type="CDD" id="cd00555">
    <property type="entry name" value="Maf"/>
    <property type="match status" value="1"/>
</dbReference>
<evidence type="ECO:0000256" key="8">
    <source>
        <dbReference type="ARBA" id="ARBA00068163"/>
    </source>
</evidence>
<organism evidence="10 11">
    <name type="scientific">Fontimonas thermophila</name>
    <dbReference type="NCBI Taxonomy" id="1076937"/>
    <lineage>
        <taxon>Bacteria</taxon>
        <taxon>Pseudomonadati</taxon>
        <taxon>Pseudomonadota</taxon>
        <taxon>Gammaproteobacteria</taxon>
        <taxon>Nevskiales</taxon>
        <taxon>Nevskiaceae</taxon>
        <taxon>Fontimonas</taxon>
    </lineage>
</organism>
<dbReference type="InterPro" id="IPR003697">
    <property type="entry name" value="Maf-like"/>
</dbReference>